<evidence type="ECO:0000313" key="2">
    <source>
        <dbReference type="EMBL" id="KAL3825536.1"/>
    </source>
</evidence>
<feature type="compositionally biased region" description="Basic and acidic residues" evidence="1">
    <location>
        <begin position="59"/>
        <end position="70"/>
    </location>
</feature>
<dbReference type="AlphaFoldDB" id="A0ABD3SME3"/>
<protein>
    <submittedName>
        <fullName evidence="2">Uncharacterized protein</fullName>
    </submittedName>
</protein>
<sequence length="183" mass="20240">MNKILDCKKELSSAQAVANRSSDLKRKMMLSSALPAANSMAEERDNYFLSTRHSAMHDFGDEDARNESRVENVSSNSDEHTNSDAREFAEETIDTSDALGGKCGLTIGLNTKKYTRKYGVKPTIIIPEGINRPVGLHASKHASLIGALIKREAPMQVEGWSKIPNETKEELFKKLTVSVLFVL</sequence>
<gene>
    <name evidence="2" type="ORF">ACJIZ3_021565</name>
</gene>
<keyword evidence="3" id="KW-1185">Reference proteome</keyword>
<evidence type="ECO:0000256" key="1">
    <source>
        <dbReference type="SAM" id="MobiDB-lite"/>
    </source>
</evidence>
<feature type="region of interest" description="Disordered" evidence="1">
    <location>
        <begin position="59"/>
        <end position="84"/>
    </location>
</feature>
<comment type="caution">
    <text evidence="2">The sequence shown here is derived from an EMBL/GenBank/DDBJ whole genome shotgun (WGS) entry which is preliminary data.</text>
</comment>
<accession>A0ABD3SME3</accession>
<evidence type="ECO:0000313" key="3">
    <source>
        <dbReference type="Proteomes" id="UP001634393"/>
    </source>
</evidence>
<proteinExistence type="predicted"/>
<name>A0ABD3SME3_9LAMI</name>
<dbReference type="Proteomes" id="UP001634393">
    <property type="component" value="Unassembled WGS sequence"/>
</dbReference>
<dbReference type="EMBL" id="JBJXBP010000006">
    <property type="protein sequence ID" value="KAL3825536.1"/>
    <property type="molecule type" value="Genomic_DNA"/>
</dbReference>
<organism evidence="2 3">
    <name type="scientific">Penstemon smallii</name>
    <dbReference type="NCBI Taxonomy" id="265156"/>
    <lineage>
        <taxon>Eukaryota</taxon>
        <taxon>Viridiplantae</taxon>
        <taxon>Streptophyta</taxon>
        <taxon>Embryophyta</taxon>
        <taxon>Tracheophyta</taxon>
        <taxon>Spermatophyta</taxon>
        <taxon>Magnoliopsida</taxon>
        <taxon>eudicotyledons</taxon>
        <taxon>Gunneridae</taxon>
        <taxon>Pentapetalae</taxon>
        <taxon>asterids</taxon>
        <taxon>lamiids</taxon>
        <taxon>Lamiales</taxon>
        <taxon>Plantaginaceae</taxon>
        <taxon>Cheloneae</taxon>
        <taxon>Penstemon</taxon>
    </lineage>
</organism>
<reference evidence="2 3" key="1">
    <citation type="submission" date="2024-12" db="EMBL/GenBank/DDBJ databases">
        <title>The unique morphological basis and parallel evolutionary history of personate flowers in Penstemon.</title>
        <authorList>
            <person name="Depatie T.H."/>
            <person name="Wessinger C.A."/>
        </authorList>
    </citation>
    <scope>NUCLEOTIDE SEQUENCE [LARGE SCALE GENOMIC DNA]</scope>
    <source>
        <strain evidence="2">WTNN_2</strain>
        <tissue evidence="2">Leaf</tissue>
    </source>
</reference>